<feature type="domain" description="Bacterial Ig-like" evidence="1">
    <location>
        <begin position="155"/>
        <end position="239"/>
    </location>
</feature>
<dbReference type="InterPro" id="IPR013783">
    <property type="entry name" value="Ig-like_fold"/>
</dbReference>
<protein>
    <submittedName>
        <fullName evidence="2">Ig-like domain (Group 3)</fullName>
    </submittedName>
</protein>
<sequence length="343" mass="35070">MFTTQSGSAFRRALILVAALLLMPSFAAAPVHAADTLAAVDVTANGNFQLVFPGQPAQVVGQVLPVYPTSLVPTGTVTLLPDDADTPLDVSGLSNDILPGLFVLIAPPLDLGTHYFRAAYSGDANFAPKTIRFPIVVISGPETATSLALSPAGGSVAGETVVMTAQVSALDGPLTGEPLGEVTFTVDGVDVATVAVSTGWVAVFSTSALTVGTHSVSAAYQHQAGDYFASASPVLSYTVSAPPTAEVRAQFRVSPHGTVQAGEPVTARAVIEPRLVHGPTPTGLVQFYDGSTPVGEPAELAAGTAAFVYQQLGPGKHVLKAKYLGSSLYLPAFTPSRTVTVTG</sequence>
<organism evidence="2 3">
    <name type="scientific">Arthrobacter cupressi</name>
    <dbReference type="NCBI Taxonomy" id="1045773"/>
    <lineage>
        <taxon>Bacteria</taxon>
        <taxon>Bacillati</taxon>
        <taxon>Actinomycetota</taxon>
        <taxon>Actinomycetes</taxon>
        <taxon>Micrococcales</taxon>
        <taxon>Micrococcaceae</taxon>
        <taxon>Arthrobacter</taxon>
    </lineage>
</organism>
<feature type="domain" description="Bacterial Ig-like" evidence="1">
    <location>
        <begin position="256"/>
        <end position="342"/>
    </location>
</feature>
<keyword evidence="3" id="KW-1185">Reference proteome</keyword>
<dbReference type="EMBL" id="FNEI01000002">
    <property type="protein sequence ID" value="SDI42772.1"/>
    <property type="molecule type" value="Genomic_DNA"/>
</dbReference>
<dbReference type="AlphaFoldDB" id="A0A1G8KHA6"/>
<dbReference type="STRING" id="1045773.SAMN05216555_102251"/>
<proteinExistence type="predicted"/>
<gene>
    <name evidence="2" type="ORF">SAMN05216555_102251</name>
</gene>
<evidence type="ECO:0000313" key="3">
    <source>
        <dbReference type="Proteomes" id="UP000182130"/>
    </source>
</evidence>
<dbReference type="Proteomes" id="UP000182130">
    <property type="component" value="Unassembled WGS sequence"/>
</dbReference>
<dbReference type="Gene3D" id="2.60.40.10">
    <property type="entry name" value="Immunoglobulins"/>
    <property type="match status" value="3"/>
</dbReference>
<dbReference type="RefSeq" id="WP_074586971.1">
    <property type="nucleotide sequence ID" value="NZ_FNEI01000002.1"/>
</dbReference>
<dbReference type="GO" id="GO:0005975">
    <property type="term" value="P:carbohydrate metabolic process"/>
    <property type="evidence" value="ECO:0007669"/>
    <property type="project" value="UniProtKB-ARBA"/>
</dbReference>
<reference evidence="3" key="1">
    <citation type="submission" date="2016-10" db="EMBL/GenBank/DDBJ databases">
        <authorList>
            <person name="Varghese N."/>
            <person name="Submissions S."/>
        </authorList>
    </citation>
    <scope>NUCLEOTIDE SEQUENCE [LARGE SCALE GENOMIC DNA]</scope>
    <source>
        <strain evidence="3">CGMCC 1.10783</strain>
    </source>
</reference>
<dbReference type="InterPro" id="IPR032109">
    <property type="entry name" value="Big_3_5"/>
</dbReference>
<accession>A0A1G8KHA6</accession>
<evidence type="ECO:0000259" key="1">
    <source>
        <dbReference type="Pfam" id="PF16640"/>
    </source>
</evidence>
<dbReference type="Pfam" id="PF16640">
    <property type="entry name" value="Big_3_5"/>
    <property type="match status" value="2"/>
</dbReference>
<evidence type="ECO:0000313" key="2">
    <source>
        <dbReference type="EMBL" id="SDI42772.1"/>
    </source>
</evidence>
<name>A0A1G8KHA6_9MICC</name>